<dbReference type="Pfam" id="PF05817">
    <property type="entry name" value="Ribophorin_II"/>
    <property type="match status" value="1"/>
</dbReference>
<reference evidence="21" key="1">
    <citation type="submission" date="2021-02" db="EMBL/GenBank/DDBJ databases">
        <authorList>
            <person name="Bekaert M."/>
        </authorList>
    </citation>
    <scope>NUCLEOTIDE SEQUENCE</scope>
    <source>
        <strain evidence="21">IoA-00</strain>
    </source>
</reference>
<keyword evidence="6 16" id="KW-0812">Transmembrane</keyword>
<evidence type="ECO:0000313" key="22">
    <source>
        <dbReference type="Proteomes" id="UP000675881"/>
    </source>
</evidence>
<feature type="compositionally biased region" description="Polar residues" evidence="15">
    <location>
        <begin position="120"/>
        <end position="131"/>
    </location>
</feature>
<dbReference type="GO" id="GO:0006487">
    <property type="term" value="P:protein N-linked glycosylation"/>
    <property type="evidence" value="ECO:0007669"/>
    <property type="project" value="TreeGrafter"/>
</dbReference>
<feature type="transmembrane region" description="Helical" evidence="16">
    <location>
        <begin position="841"/>
        <end position="861"/>
    </location>
</feature>
<name>A0A7R8CFY1_LEPSM</name>
<dbReference type="InterPro" id="IPR008814">
    <property type="entry name" value="Swp1"/>
</dbReference>
<dbReference type="GO" id="GO:0008250">
    <property type="term" value="C:oligosaccharyltransferase complex"/>
    <property type="evidence" value="ECO:0007669"/>
    <property type="project" value="InterPro"/>
</dbReference>
<keyword evidence="10 16" id="KW-0472">Membrane</keyword>
<sequence length="866" mass="95916">MRLTRFIRRSTVDIRDELLYKIIKHLGIEDKFEIVRSELTQSGKVLHICVPSLVFKNLQPYHFTFQIASAGRVQFQDPRSAPFYGARGRRSRKRYGARDKKTSITKEHYPNDTEKRNKNKTPNFASGTSSLAEKDVKQKKTSEKVIFRLPQNPKKINMISCTYINTQHSRAANSELKLRTSNTAMITEPYLIKGTTKSLNLSGYTIHSKLGSTPRACIRTADHLNPRFVPELSESNTNFDMDWIRRTLLLISLSSGIHTLTPQSYLSQKEVDNLMKNVFEPVFSLDLNQVTRQSLHYAVAGSKLLGRKVPEAKICDVLASKLSGVKEISHLYDVAVPISILGCTLGEDKLNEAKKVIKGADLNSPAGLFYAFFISQKLSIPFSLDTAVIEKSLSAGIKVDDSLLNLGYVFHLAGEEGAISKSSLSSYFSRIEDALAQADEVDGKFLQFEGGLSITNFILSGLLKLTERAKKPFPMTDAQLVKFVNYFMNRKSVQSIKGAFNLLEGINNLSKSQLVEPVAVTLASPGVISDASPKIRVRVSDLFGNPLSGKFDVTIESASPKIGKTPVILKGTKMAPVAGEASLFEVDMKSLKPARGFYTLAINVNGGSSSKKYVGLQGVSFDIKVSSAISIENAFYTVGDADQSTPSPKSPIKLPNKFSLLKLDSRQKFSFKFSLKDKDSSGSFKAHQRESEQSSAYKFEFNVASKVADFNGKSGKYSIELIVGDVLISNPITWTIGDVDISFSTSAESETQSTESGMLPEIKHLFKEPEKRPPSYVSNAFMFLCLAPIFIMFISWAKIGVNVSGFPFSLSSIGFHLGLGSIFVLYFYFWLKLNMFTTVKYLIVLGLFTFVTGNSMLAQIAKRKKA</sequence>
<evidence type="ECO:0000259" key="17">
    <source>
        <dbReference type="Pfam" id="PF05817"/>
    </source>
</evidence>
<feature type="domain" description="Ribophorin II second" evidence="19">
    <location>
        <begin position="518"/>
        <end position="625"/>
    </location>
</feature>
<gene>
    <name evidence="21" type="ORF">LSAA_1307</name>
</gene>
<feature type="transmembrane region" description="Helical" evidence="16">
    <location>
        <begin position="776"/>
        <end position="796"/>
    </location>
</feature>
<keyword evidence="8" id="KW-0256">Endoplasmic reticulum</keyword>
<proteinExistence type="inferred from homology"/>
<evidence type="ECO:0000256" key="4">
    <source>
        <dbReference type="ARBA" id="ARBA00009038"/>
    </source>
</evidence>
<organism evidence="21 22">
    <name type="scientific">Lepeophtheirus salmonis</name>
    <name type="common">Salmon louse</name>
    <name type="synonym">Caligus salmonis</name>
    <dbReference type="NCBI Taxonomy" id="72036"/>
    <lineage>
        <taxon>Eukaryota</taxon>
        <taxon>Metazoa</taxon>
        <taxon>Ecdysozoa</taxon>
        <taxon>Arthropoda</taxon>
        <taxon>Crustacea</taxon>
        <taxon>Multicrustacea</taxon>
        <taxon>Hexanauplia</taxon>
        <taxon>Copepoda</taxon>
        <taxon>Siphonostomatoida</taxon>
        <taxon>Caligidae</taxon>
        <taxon>Lepeophtheirus</taxon>
    </lineage>
</organism>
<feature type="region of interest" description="Disordered" evidence="15">
    <location>
        <begin position="81"/>
        <end position="135"/>
    </location>
</feature>
<evidence type="ECO:0000259" key="18">
    <source>
        <dbReference type="Pfam" id="PF23860"/>
    </source>
</evidence>
<evidence type="ECO:0000256" key="15">
    <source>
        <dbReference type="SAM" id="MobiDB-lite"/>
    </source>
</evidence>
<dbReference type="AlphaFoldDB" id="A0A7R8CFY1"/>
<protein>
    <recommendedName>
        <fullName evidence="5">Dolichyl-diphosphooligosaccharide--protein glycosyltransferase subunit 2</fullName>
    </recommendedName>
    <alternativeName>
        <fullName evidence="12">Dolichyl-diphosphooligosaccharide--protein glycosyltransferase 63 kDa subunit</fullName>
    </alternativeName>
    <alternativeName>
        <fullName evidence="13">Ribophorin II</fullName>
    </alternativeName>
    <alternativeName>
        <fullName evidence="11">Ribophorin-2</fullName>
    </alternativeName>
</protein>
<feature type="transmembrane region" description="Helical" evidence="16">
    <location>
        <begin position="808"/>
        <end position="829"/>
    </location>
</feature>
<dbReference type="OrthoDB" id="432292at2759"/>
<dbReference type="InterPro" id="IPR055373">
    <property type="entry name" value="Ribophorin_II_N"/>
</dbReference>
<evidence type="ECO:0000256" key="13">
    <source>
        <dbReference type="ARBA" id="ARBA00032139"/>
    </source>
</evidence>
<evidence type="ECO:0000259" key="20">
    <source>
        <dbReference type="Pfam" id="PF25147"/>
    </source>
</evidence>
<evidence type="ECO:0000256" key="16">
    <source>
        <dbReference type="SAM" id="Phobius"/>
    </source>
</evidence>
<dbReference type="Proteomes" id="UP000675881">
    <property type="component" value="Chromosome 1"/>
</dbReference>
<evidence type="ECO:0000313" key="21">
    <source>
        <dbReference type="EMBL" id="CAF2770204.1"/>
    </source>
</evidence>
<dbReference type="InterPro" id="IPR055375">
    <property type="entry name" value="Ribophorin_II_2nd"/>
</dbReference>
<comment type="subcellular location">
    <subcellularLocation>
        <location evidence="2">Endoplasmic reticulum membrane</location>
        <topology evidence="2">Multi-pass membrane protein</topology>
    </subcellularLocation>
</comment>
<evidence type="ECO:0000256" key="11">
    <source>
        <dbReference type="ARBA" id="ARBA00030078"/>
    </source>
</evidence>
<evidence type="ECO:0000259" key="19">
    <source>
        <dbReference type="Pfam" id="PF23861"/>
    </source>
</evidence>
<comment type="pathway">
    <text evidence="3">Protein modification; protein glycosylation.</text>
</comment>
<dbReference type="Pfam" id="PF23860">
    <property type="entry name" value="Ribophorin_II_3rd"/>
    <property type="match status" value="1"/>
</dbReference>
<comment type="function">
    <text evidence="1">Subunit of the oligosaccharyl transferase (OST) complex that catalyzes the initial transfer of a defined glycan (Glc(3)Man(9)GlcNAc(2) in eukaryotes) from the lipid carrier dolichol-pyrophosphate to an asparagine residue within an Asn-X-Ser/Thr consensus motif in nascent polypeptide chains, the first step in protein N-glycosylation. N-glycosylation occurs cotranslationally and the complex associates with the Sec61 complex at the channel-forming translocon complex that mediates protein translocation across the endoplasmic reticulum (ER). All subunits are required for a maximal enzyme activity.</text>
</comment>
<evidence type="ECO:0000256" key="2">
    <source>
        <dbReference type="ARBA" id="ARBA00004477"/>
    </source>
</evidence>
<evidence type="ECO:0000256" key="5">
    <source>
        <dbReference type="ARBA" id="ARBA00017612"/>
    </source>
</evidence>
<feature type="domain" description="Ribophorin II third" evidence="18">
    <location>
        <begin position="636"/>
        <end position="741"/>
    </location>
</feature>
<dbReference type="InterPro" id="IPR055374">
    <property type="entry name" value="Ribophorin_II_3rd"/>
</dbReference>
<evidence type="ECO:0000256" key="7">
    <source>
        <dbReference type="ARBA" id="ARBA00022729"/>
    </source>
</evidence>
<dbReference type="InterPro" id="IPR056790">
    <property type="entry name" value="Ribophorin_II_C"/>
</dbReference>
<evidence type="ECO:0000256" key="8">
    <source>
        <dbReference type="ARBA" id="ARBA00022824"/>
    </source>
</evidence>
<evidence type="ECO:0000256" key="1">
    <source>
        <dbReference type="ARBA" id="ARBA00002791"/>
    </source>
</evidence>
<dbReference type="Pfam" id="PF23861">
    <property type="entry name" value="Ribophorin_II_2nd"/>
    <property type="match status" value="1"/>
</dbReference>
<dbReference type="Pfam" id="PF25147">
    <property type="entry name" value="Ribophorin_II_C"/>
    <property type="match status" value="1"/>
</dbReference>
<evidence type="ECO:0000256" key="10">
    <source>
        <dbReference type="ARBA" id="ARBA00023136"/>
    </source>
</evidence>
<evidence type="ECO:0000256" key="9">
    <source>
        <dbReference type="ARBA" id="ARBA00022989"/>
    </source>
</evidence>
<dbReference type="PANTHER" id="PTHR12640">
    <property type="entry name" value="RIBOPHORIN II"/>
    <property type="match status" value="1"/>
</dbReference>
<dbReference type="EMBL" id="HG994580">
    <property type="protein sequence ID" value="CAF2770204.1"/>
    <property type="molecule type" value="Genomic_DNA"/>
</dbReference>
<keyword evidence="7" id="KW-0732">Signal</keyword>
<evidence type="ECO:0000256" key="3">
    <source>
        <dbReference type="ARBA" id="ARBA00004922"/>
    </source>
</evidence>
<feature type="domain" description="Ribophorin II C-terminal" evidence="20">
    <location>
        <begin position="766"/>
        <end position="864"/>
    </location>
</feature>
<dbReference type="PANTHER" id="PTHR12640:SF0">
    <property type="entry name" value="DOLICHYL-DIPHOSPHOOLIGOSACCHARIDE--PROTEIN GLYCOSYLTRANSFERASE SUBUNIT 2"/>
    <property type="match status" value="1"/>
</dbReference>
<comment type="similarity">
    <text evidence="4">Belongs to the SWP1 family.</text>
</comment>
<evidence type="ECO:0000256" key="6">
    <source>
        <dbReference type="ARBA" id="ARBA00022692"/>
    </source>
</evidence>
<evidence type="ECO:0000256" key="12">
    <source>
        <dbReference type="ARBA" id="ARBA00030216"/>
    </source>
</evidence>
<feature type="domain" description="Ribophorin II N-terminal" evidence="17">
    <location>
        <begin position="280"/>
        <end position="510"/>
    </location>
</feature>
<evidence type="ECO:0000256" key="14">
    <source>
        <dbReference type="ARBA" id="ARBA00046750"/>
    </source>
</evidence>
<accession>A0A7R8CFY1</accession>
<feature type="compositionally biased region" description="Basic and acidic residues" evidence="15">
    <location>
        <begin position="96"/>
        <end position="116"/>
    </location>
</feature>
<keyword evidence="22" id="KW-1185">Reference proteome</keyword>
<comment type="subunit">
    <text evidence="14">Component of the oligosaccharyltransferase (OST) complex. OST exists in two different complex forms which contain common core subunits RPN1, RPN2, OST48, OST4, DAD1 and TMEM258, either STT3A or STT3B as catalytic subunits, and form-specific accessory subunits. STT3A complex assembly occurs through the formation of 3 subcomplexes. Subcomplex 1 contains RPN1 and TMEM258, subcomplex 2 contains the STT3A-specific subunits STT3A, DC2/OSTC, and KCP2 as well as the core subunit OST4, and subcomplex 3 contains RPN2, DAD1, and OST48. The STT3A complex can form stable complexes with the Sec61 complex or with both the Sec61 and TRAP complexes. Interacts with DDI2. Interacts with TMEM35A/NACHO.</text>
</comment>
<keyword evidence="9 16" id="KW-1133">Transmembrane helix</keyword>